<keyword evidence="4" id="KW-0406">Ion transport</keyword>
<dbReference type="InterPro" id="IPR000531">
    <property type="entry name" value="Beta-barrel_TonB"/>
</dbReference>
<feature type="chain" id="PRO_5022110663" description="Secretin/TonB short N-terminal domain-containing protein" evidence="13">
    <location>
        <begin position="24"/>
        <end position="1015"/>
    </location>
</feature>
<dbReference type="Proteomes" id="UP000317894">
    <property type="component" value="Unassembled WGS sequence"/>
</dbReference>
<dbReference type="OrthoDB" id="176668at2"/>
<evidence type="ECO:0000256" key="7">
    <source>
        <dbReference type="ARBA" id="ARBA00023077"/>
    </source>
</evidence>
<keyword evidence="7 11" id="KW-0798">TonB box</keyword>
<evidence type="ECO:0000256" key="12">
    <source>
        <dbReference type="SAM" id="MobiDB-lite"/>
    </source>
</evidence>
<keyword evidence="6" id="KW-0408">Iron</keyword>
<proteinExistence type="inferred from homology"/>
<dbReference type="PANTHER" id="PTHR47234:SF1">
    <property type="entry name" value="TONB-DEPENDENT RECEPTOR"/>
    <property type="match status" value="1"/>
</dbReference>
<evidence type="ECO:0000256" key="8">
    <source>
        <dbReference type="ARBA" id="ARBA00023136"/>
    </source>
</evidence>
<dbReference type="Pfam" id="PF07715">
    <property type="entry name" value="Plug"/>
    <property type="match status" value="1"/>
</dbReference>
<evidence type="ECO:0000256" key="6">
    <source>
        <dbReference type="ARBA" id="ARBA00023004"/>
    </source>
</evidence>
<dbReference type="Gene3D" id="2.40.170.20">
    <property type="entry name" value="TonB-dependent receptor, beta-barrel domain"/>
    <property type="match status" value="1"/>
</dbReference>
<gene>
    <name evidence="15" type="ORF">FMM06_03155</name>
</gene>
<feature type="signal peptide" evidence="13">
    <location>
        <begin position="1"/>
        <end position="23"/>
    </location>
</feature>
<keyword evidence="13" id="KW-0732">Signal</keyword>
<evidence type="ECO:0000256" key="1">
    <source>
        <dbReference type="ARBA" id="ARBA00004571"/>
    </source>
</evidence>
<protein>
    <recommendedName>
        <fullName evidence="14">Secretin/TonB short N-terminal domain-containing protein</fullName>
    </recommendedName>
</protein>
<evidence type="ECO:0000256" key="4">
    <source>
        <dbReference type="ARBA" id="ARBA00022496"/>
    </source>
</evidence>
<dbReference type="InterPro" id="IPR037066">
    <property type="entry name" value="Plug_dom_sf"/>
</dbReference>
<evidence type="ECO:0000313" key="15">
    <source>
        <dbReference type="EMBL" id="TRW17209.1"/>
    </source>
</evidence>
<dbReference type="AlphaFoldDB" id="A0A552UGA0"/>
<evidence type="ECO:0000256" key="13">
    <source>
        <dbReference type="SAM" id="SignalP"/>
    </source>
</evidence>
<evidence type="ECO:0000259" key="14">
    <source>
        <dbReference type="SMART" id="SM00965"/>
    </source>
</evidence>
<keyword evidence="16" id="KW-1185">Reference proteome</keyword>
<feature type="domain" description="Secretin/TonB short N-terminal" evidence="14">
    <location>
        <begin position="49"/>
        <end position="100"/>
    </location>
</feature>
<evidence type="ECO:0000256" key="9">
    <source>
        <dbReference type="ARBA" id="ARBA00023237"/>
    </source>
</evidence>
<comment type="similarity">
    <text evidence="10 11">Belongs to the TonB-dependent receptor family.</text>
</comment>
<keyword evidence="3 10" id="KW-1134">Transmembrane beta strand</keyword>
<dbReference type="Pfam" id="PF00593">
    <property type="entry name" value="TonB_dep_Rec_b-barrel"/>
    <property type="match status" value="1"/>
</dbReference>
<evidence type="ECO:0000256" key="2">
    <source>
        <dbReference type="ARBA" id="ARBA00022448"/>
    </source>
</evidence>
<dbReference type="GO" id="GO:0006826">
    <property type="term" value="P:iron ion transport"/>
    <property type="evidence" value="ECO:0007669"/>
    <property type="project" value="UniProtKB-KW"/>
</dbReference>
<dbReference type="PANTHER" id="PTHR47234">
    <property type="match status" value="1"/>
</dbReference>
<keyword evidence="8 10" id="KW-0472">Membrane</keyword>
<name>A0A552UGA0_9SPHN</name>
<evidence type="ECO:0000256" key="10">
    <source>
        <dbReference type="PROSITE-ProRule" id="PRU01360"/>
    </source>
</evidence>
<dbReference type="InterPro" id="IPR012910">
    <property type="entry name" value="Plug_dom"/>
</dbReference>
<dbReference type="SUPFAM" id="SSF56935">
    <property type="entry name" value="Porins"/>
    <property type="match status" value="1"/>
</dbReference>
<dbReference type="PROSITE" id="PS52016">
    <property type="entry name" value="TONB_DEPENDENT_REC_3"/>
    <property type="match status" value="1"/>
</dbReference>
<keyword evidence="4" id="KW-0410">Iron transport</keyword>
<evidence type="ECO:0000313" key="16">
    <source>
        <dbReference type="Proteomes" id="UP000317894"/>
    </source>
</evidence>
<dbReference type="InterPro" id="IPR011662">
    <property type="entry name" value="Secretin/TonB_short_N"/>
</dbReference>
<reference evidence="15 16" key="1">
    <citation type="submission" date="2019-07" db="EMBL/GenBank/DDBJ databases">
        <title>Novel species isolated from glacier.</title>
        <authorList>
            <person name="Liu Q."/>
            <person name="Xin Y.-H."/>
        </authorList>
    </citation>
    <scope>NUCLEOTIDE SEQUENCE [LARGE SCALE GENOMIC DNA]</scope>
    <source>
        <strain evidence="15 16">LB1R16</strain>
    </source>
</reference>
<dbReference type="Gene3D" id="3.55.50.30">
    <property type="match status" value="1"/>
</dbReference>
<feature type="compositionally biased region" description="Polar residues" evidence="12">
    <location>
        <begin position="716"/>
        <end position="727"/>
    </location>
</feature>
<comment type="caution">
    <text evidence="15">The sequence shown here is derived from an EMBL/GenBank/DDBJ whole genome shotgun (WGS) entry which is preliminary data.</text>
</comment>
<dbReference type="EMBL" id="VJWA01000001">
    <property type="protein sequence ID" value="TRW17209.1"/>
    <property type="molecule type" value="Genomic_DNA"/>
</dbReference>
<dbReference type="SMART" id="SM00965">
    <property type="entry name" value="STN"/>
    <property type="match status" value="1"/>
</dbReference>
<organism evidence="15 16">
    <name type="scientific">Glacieibacterium frigidum</name>
    <dbReference type="NCBI Taxonomy" id="2593303"/>
    <lineage>
        <taxon>Bacteria</taxon>
        <taxon>Pseudomonadati</taxon>
        <taxon>Pseudomonadota</taxon>
        <taxon>Alphaproteobacteria</taxon>
        <taxon>Sphingomonadales</taxon>
        <taxon>Sphingosinicellaceae</taxon>
        <taxon>Glacieibacterium</taxon>
    </lineage>
</organism>
<dbReference type="InterPro" id="IPR036942">
    <property type="entry name" value="Beta-barrel_TonB_sf"/>
</dbReference>
<feature type="region of interest" description="Disordered" evidence="12">
    <location>
        <begin position="707"/>
        <end position="734"/>
    </location>
</feature>
<sequence length="1015" mass="108605">MRSSGVDCLALVVAALVATPVSAAVVPGVDVPAGPLSAALTALGRQANIDILFSDRVIGDRQCAALRGEVAPGDALARLLAGSGLTYRRTAEGAYIIEQAAVAPTEFEEAIPEILVIGRRVQNSDIRRTQDDIQPYQVYSRHDVQRARSSSIEAFARSRLPANAQIASPRQTGSNTRSEINLRGLGANQTLILVDGRRMPNLPSPPFSFNQPDVNGIPVEMIDRIEVLTATAGGVYGTGATSGAVNIVLQNDFRGAEVSATTGVSSRGDAFEYRLFGRVGFTPDNGRTNVMLAASWAREAILQAGERDYLDRAARRRFANDPETVLGASPFPTGNGINIIGTEPLTLDPEFGGTALGARFTTLPLGLGADVATRNALLVANAGTLTLDQAPGVRGTGASVQGSPEVRSILLNVRHDFGGGVEAAVDLIDTRNRGRRRSASYSSSIYPIPASQPNNPFQQTVFLAIPADPLGVALERTINDTQRLTASLTVPLPGRWRANAEIGRGHARAATLATVTGETDDLFLALYRDVTPAGKPVLRPLGDWDEFTTAIGSYAKARATTSGQSDRFRNLALRLAGPVLQLAGGPAALTLLAENRRETIAESQTLLFFSDEPIVFNLPRVARKVQSLYGEGRLPLTADAGLFSRLELQLALRHDWTRTTLPGAVTFFETDPPPYAKRNSTTMYTAGFRVAPMPGLLLRASTATGALPPATDQIGARQSTGSNSTPDPQRGGRFLGREVTTTFVTGGRSDLRPERARSISAGAIVSLGDGASPRLSVDFTRITKRDEIVPLLGGNEALLLANEAIYPDRITRAPLSDADRVLGFTAGPVTRIDLSSINLGRTRIDAVDVAFDHSFSAPAGDFNAYLRATWEPTFTQQAGPGALAIERVGYVDGPLEWRGNAGLDWSRGRFTVGCNGQFYSRYRVVRSVTTATEAQTIKAQGALHIPAQFYVDLYGTYRLGPNDAASGPELRWGLSNVFDRRPPTVVDPNGPGYSFYGDPRRRRFQLTLDVPLAGR</sequence>
<dbReference type="InterPro" id="IPR039426">
    <property type="entry name" value="TonB-dep_rcpt-like"/>
</dbReference>
<evidence type="ECO:0000256" key="3">
    <source>
        <dbReference type="ARBA" id="ARBA00022452"/>
    </source>
</evidence>
<dbReference type="Gene3D" id="2.170.130.10">
    <property type="entry name" value="TonB-dependent receptor, plug domain"/>
    <property type="match status" value="1"/>
</dbReference>
<comment type="subcellular location">
    <subcellularLocation>
        <location evidence="1 10">Cell outer membrane</location>
        <topology evidence="1 10">Multi-pass membrane protein</topology>
    </subcellularLocation>
</comment>
<keyword evidence="9 10" id="KW-0998">Cell outer membrane</keyword>
<dbReference type="GO" id="GO:0009279">
    <property type="term" value="C:cell outer membrane"/>
    <property type="evidence" value="ECO:0007669"/>
    <property type="project" value="UniProtKB-SubCell"/>
</dbReference>
<keyword evidence="2 10" id="KW-0813">Transport</keyword>
<dbReference type="Pfam" id="PF07660">
    <property type="entry name" value="STN"/>
    <property type="match status" value="1"/>
</dbReference>
<evidence type="ECO:0000256" key="5">
    <source>
        <dbReference type="ARBA" id="ARBA00022692"/>
    </source>
</evidence>
<keyword evidence="5 10" id="KW-0812">Transmembrane</keyword>
<accession>A0A552UGA0</accession>
<evidence type="ECO:0000256" key="11">
    <source>
        <dbReference type="RuleBase" id="RU003357"/>
    </source>
</evidence>